<dbReference type="GO" id="GO:0004731">
    <property type="term" value="F:purine-nucleoside phosphorylase activity"/>
    <property type="evidence" value="ECO:0007669"/>
    <property type="project" value="UniProtKB-UniRule"/>
</dbReference>
<feature type="active site" description="Proton donor" evidence="5">
    <location>
        <position position="204"/>
    </location>
</feature>
<dbReference type="HAMAP" id="MF_01627">
    <property type="entry name" value="Pur_nucleosid_phosp"/>
    <property type="match status" value="1"/>
</dbReference>
<feature type="binding site" description="in other chain" evidence="5">
    <location>
        <position position="20"/>
    </location>
    <ligand>
        <name>phosphate</name>
        <dbReference type="ChEBI" id="CHEBI:43474"/>
        <note>ligand shared between dimeric partners</note>
    </ligand>
</feature>
<feature type="binding site" description="in other chain" evidence="5">
    <location>
        <position position="24"/>
    </location>
    <ligand>
        <name>phosphate</name>
        <dbReference type="ChEBI" id="CHEBI:43474"/>
        <note>ligand shared between dimeric partners</note>
    </ligand>
</feature>
<feature type="binding site" description="in other chain" evidence="5">
    <location>
        <begin position="203"/>
        <end position="204"/>
    </location>
    <ligand>
        <name>a purine D-ribonucleoside</name>
        <dbReference type="ChEBI" id="CHEBI:142355"/>
        <note>ligand shared between dimeric partners</note>
    </ligand>
</feature>
<dbReference type="InterPro" id="IPR004402">
    <property type="entry name" value="DeoD-type"/>
</dbReference>
<comment type="subunit">
    <text evidence="5">Homohexamer; trimer of homodimers.</text>
</comment>
<dbReference type="Pfam" id="PF01048">
    <property type="entry name" value="PNP_UDP_1"/>
    <property type="match status" value="1"/>
</dbReference>
<reference evidence="7 8" key="1">
    <citation type="submission" date="2020-02" db="EMBL/GenBank/DDBJ databases">
        <title>Draft genome sequence of Lactococcus sp. Hs20B0-1.</title>
        <authorList>
            <person name="Noda S."/>
            <person name="Yuki M."/>
            <person name="Ohkuma M."/>
        </authorList>
    </citation>
    <scope>NUCLEOTIDE SEQUENCE [LARGE SCALE GENOMIC DNA]</scope>
    <source>
        <strain evidence="7 8">Hs20B0-1</strain>
    </source>
</reference>
<dbReference type="Gene3D" id="3.40.50.1580">
    <property type="entry name" value="Nucleoside phosphorylase domain"/>
    <property type="match status" value="1"/>
</dbReference>
<accession>A0A6A0B4K0</accession>
<dbReference type="GO" id="GO:0006152">
    <property type="term" value="P:purine nucleoside catabolic process"/>
    <property type="evidence" value="ECO:0007669"/>
    <property type="project" value="TreeGrafter"/>
</dbReference>
<dbReference type="EMBL" id="BLLH01000002">
    <property type="protein sequence ID" value="GFH40299.1"/>
    <property type="molecule type" value="Genomic_DNA"/>
</dbReference>
<dbReference type="InterPro" id="IPR035994">
    <property type="entry name" value="Nucleoside_phosphorylase_sf"/>
</dbReference>
<dbReference type="EC" id="2.4.2.1" evidence="5"/>
<evidence type="ECO:0000256" key="3">
    <source>
        <dbReference type="ARBA" id="ARBA00022679"/>
    </source>
</evidence>
<sequence length="235" mass="25771">MSIHIEAEKQDIADKILLPGDPLRAKFIAEHFLEDAVLFNKVRNMFGYTGIYKGERVSVMGTGMGMPSISIYARELIVDYGVKKLIRVGTAGSLAPDVHVRDLVLAQAAATTSNIIKNDWPEYDFPQIADFDLLDKAYHIAKDMGVITHVGSVLSADLFYSDLFDKNVKLGTMGVKAVEMEAAALYYLAAKHGVQALGIMTISDSLVADEDTTSEEREKTFTDMMAVGLETLIAE</sequence>
<gene>
    <name evidence="5 7" type="primary">deoD</name>
    <name evidence="7" type="ORF">Hs20B_06970</name>
</gene>
<dbReference type="NCBIfam" id="NF004489">
    <property type="entry name" value="PRK05819.1"/>
    <property type="match status" value="1"/>
</dbReference>
<comment type="similarity">
    <text evidence="1 5">Belongs to the PNP/UDP phosphorylase family.</text>
</comment>
<dbReference type="NCBIfam" id="TIGR00107">
    <property type="entry name" value="deoD"/>
    <property type="match status" value="1"/>
</dbReference>
<dbReference type="InterPro" id="IPR018016">
    <property type="entry name" value="Nucleoside_phosphorylase_CS"/>
</dbReference>
<protein>
    <recommendedName>
        <fullName evidence="5">Purine nucleoside phosphorylase DeoD-type</fullName>
        <shortName evidence="5">PNP</shortName>
        <ecNumber evidence="5">2.4.2.1</ecNumber>
    </recommendedName>
</protein>
<feature type="domain" description="Nucleoside phosphorylase" evidence="6">
    <location>
        <begin position="16"/>
        <end position="222"/>
    </location>
</feature>
<evidence type="ECO:0000259" key="6">
    <source>
        <dbReference type="Pfam" id="PF01048"/>
    </source>
</evidence>
<dbReference type="PANTHER" id="PTHR43691">
    <property type="entry name" value="URIDINE PHOSPHORYLASE"/>
    <property type="match status" value="1"/>
</dbReference>
<dbReference type="InterPro" id="IPR000845">
    <property type="entry name" value="Nucleoside_phosphorylase_d"/>
</dbReference>
<comment type="catalytic activity">
    <reaction evidence="5">
        <text>a purine 2'-deoxy-D-ribonucleoside + phosphate = a purine nucleobase + 2-deoxy-alpha-D-ribose 1-phosphate</text>
        <dbReference type="Rhea" id="RHEA:36431"/>
        <dbReference type="ChEBI" id="CHEBI:26386"/>
        <dbReference type="ChEBI" id="CHEBI:43474"/>
        <dbReference type="ChEBI" id="CHEBI:57259"/>
        <dbReference type="ChEBI" id="CHEBI:142361"/>
        <dbReference type="EC" id="2.4.2.1"/>
    </reaction>
</comment>
<keyword evidence="2 5" id="KW-0328">Glycosyltransferase</keyword>
<dbReference type="AlphaFoldDB" id="A0A6A0B4K0"/>
<dbReference type="PROSITE" id="PS01232">
    <property type="entry name" value="PNP_UDP_1"/>
    <property type="match status" value="1"/>
</dbReference>
<organism evidence="7 8">
    <name type="scientific">Pseudolactococcus insecticola</name>
    <dbReference type="NCBI Taxonomy" id="2709158"/>
    <lineage>
        <taxon>Bacteria</taxon>
        <taxon>Bacillati</taxon>
        <taxon>Bacillota</taxon>
        <taxon>Bacilli</taxon>
        <taxon>Lactobacillales</taxon>
        <taxon>Streptococcaceae</taxon>
        <taxon>Pseudolactococcus</taxon>
    </lineage>
</organism>
<feature type="binding site" description="in other chain" evidence="5">
    <location>
        <begin position="179"/>
        <end position="181"/>
    </location>
    <ligand>
        <name>a purine D-ribonucleoside</name>
        <dbReference type="ChEBI" id="CHEBI:142355"/>
        <note>ligand shared between dimeric partners</note>
    </ligand>
</feature>
<comment type="caution">
    <text evidence="7">The sequence shown here is derived from an EMBL/GenBank/DDBJ whole genome shotgun (WGS) entry which is preliminary data.</text>
</comment>
<evidence type="ECO:0000256" key="4">
    <source>
        <dbReference type="ARBA" id="ARBA00048447"/>
    </source>
</evidence>
<dbReference type="RefSeq" id="WP_172355684.1">
    <property type="nucleotide sequence ID" value="NZ_BLLH01000002.1"/>
</dbReference>
<dbReference type="GO" id="GO:0005829">
    <property type="term" value="C:cytosol"/>
    <property type="evidence" value="ECO:0007669"/>
    <property type="project" value="TreeGrafter"/>
</dbReference>
<comment type="catalytic activity">
    <reaction evidence="4">
        <text>uridine + phosphate = alpha-D-ribose 1-phosphate + uracil</text>
        <dbReference type="Rhea" id="RHEA:24388"/>
        <dbReference type="ChEBI" id="CHEBI:16704"/>
        <dbReference type="ChEBI" id="CHEBI:17568"/>
        <dbReference type="ChEBI" id="CHEBI:43474"/>
        <dbReference type="ChEBI" id="CHEBI:57720"/>
        <dbReference type="EC" id="2.4.2.3"/>
    </reaction>
</comment>
<evidence type="ECO:0000256" key="1">
    <source>
        <dbReference type="ARBA" id="ARBA00010456"/>
    </source>
</evidence>
<feature type="binding site" evidence="5">
    <location>
        <position position="43"/>
    </location>
    <ligand>
        <name>phosphate</name>
        <dbReference type="ChEBI" id="CHEBI:43474"/>
        <note>ligand shared between dimeric partners</note>
    </ligand>
</feature>
<dbReference type="PANTHER" id="PTHR43691:SF11">
    <property type="entry name" value="FI09636P-RELATED"/>
    <property type="match status" value="1"/>
</dbReference>
<comment type="function">
    <text evidence="5">Catalyzes the reversible phosphorolytic breakdown of the N-glycosidic bond in the beta-(deoxy)ribonucleoside molecules, with the formation of the corresponding free purine bases and pentose-1-phosphate.</text>
</comment>
<feature type="binding site" evidence="5">
    <location>
        <position position="4"/>
    </location>
    <ligand>
        <name>a purine D-ribonucleoside</name>
        <dbReference type="ChEBI" id="CHEBI:142355"/>
        <note>ligand shared between dimeric partners</note>
    </ligand>
</feature>
<name>A0A6A0B4K0_9LACT</name>
<dbReference type="CDD" id="cd09006">
    <property type="entry name" value="PNP_EcPNPI-like"/>
    <property type="match status" value="1"/>
</dbReference>
<dbReference type="SUPFAM" id="SSF53167">
    <property type="entry name" value="Purine and uridine phosphorylases"/>
    <property type="match status" value="1"/>
</dbReference>
<keyword evidence="3 5" id="KW-0808">Transferase</keyword>
<evidence type="ECO:0000313" key="7">
    <source>
        <dbReference type="EMBL" id="GFH40299.1"/>
    </source>
</evidence>
<feature type="binding site" description="in other chain" evidence="5">
    <location>
        <begin position="87"/>
        <end position="90"/>
    </location>
    <ligand>
        <name>phosphate</name>
        <dbReference type="ChEBI" id="CHEBI:43474"/>
        <note>ligand shared between dimeric partners</note>
    </ligand>
</feature>
<comment type="catalytic activity">
    <reaction evidence="5">
        <text>a purine D-ribonucleoside + phosphate = a purine nucleobase + alpha-D-ribose 1-phosphate</text>
        <dbReference type="Rhea" id="RHEA:19805"/>
        <dbReference type="ChEBI" id="CHEBI:26386"/>
        <dbReference type="ChEBI" id="CHEBI:43474"/>
        <dbReference type="ChEBI" id="CHEBI:57720"/>
        <dbReference type="ChEBI" id="CHEBI:142355"/>
        <dbReference type="EC" id="2.4.2.1"/>
    </reaction>
</comment>
<evidence type="ECO:0000256" key="2">
    <source>
        <dbReference type="ARBA" id="ARBA00022676"/>
    </source>
</evidence>
<dbReference type="Proteomes" id="UP000475928">
    <property type="component" value="Unassembled WGS sequence"/>
</dbReference>
<feature type="site" description="Important for catalytic activity" evidence="5">
    <location>
        <position position="217"/>
    </location>
</feature>
<keyword evidence="8" id="KW-1185">Reference proteome</keyword>
<evidence type="ECO:0000313" key="8">
    <source>
        <dbReference type="Proteomes" id="UP000475928"/>
    </source>
</evidence>
<proteinExistence type="inferred from homology"/>
<evidence type="ECO:0000256" key="5">
    <source>
        <dbReference type="HAMAP-Rule" id="MF_01627"/>
    </source>
</evidence>
<dbReference type="GO" id="GO:0004850">
    <property type="term" value="F:uridine phosphorylase activity"/>
    <property type="evidence" value="ECO:0007669"/>
    <property type="project" value="UniProtKB-EC"/>
</dbReference>